<dbReference type="InterPro" id="IPR000182">
    <property type="entry name" value="GNAT_dom"/>
</dbReference>
<sequence length="203" mass="22379">MLIEPLSKSTEEGAIRVLATSFHEYPFLSRVFADAEHPRHEMLHELFGVSVGFRVACGQPGFVAIEQGVVIGAATVVLPEAEGFPPEFEQRWKAMEAKMSANGRNLFEAYDQVQDETRPKEPHLYVAAIGVSADAQGRGVGKSLLSRVHELSASLPEVRGVALDTHDEANVPKYLKLGFELIAERDLLGMPNWYFWNQGSAGE</sequence>
<dbReference type="InterPro" id="IPR016181">
    <property type="entry name" value="Acyl_CoA_acyltransferase"/>
</dbReference>
<dbReference type="InterPro" id="IPR052523">
    <property type="entry name" value="Trichothecene_AcTrans"/>
</dbReference>
<dbReference type="SUPFAM" id="SSF55729">
    <property type="entry name" value="Acyl-CoA N-acyltransferases (Nat)"/>
    <property type="match status" value="1"/>
</dbReference>
<feature type="domain" description="N-acetyltransferase" evidence="1">
    <location>
        <begin position="1"/>
        <end position="203"/>
    </location>
</feature>
<dbReference type="KEGG" id="npy:NPRO_21060"/>
<gene>
    <name evidence="2" type="ORF">NPRO_21060</name>
</gene>
<protein>
    <recommendedName>
        <fullName evidence="1">N-acetyltransferase domain-containing protein</fullName>
    </recommendedName>
</protein>
<dbReference type="PROSITE" id="PS51186">
    <property type="entry name" value="GNAT"/>
    <property type="match status" value="1"/>
</dbReference>
<organism evidence="2 3">
    <name type="scientific">Candidatus Nitrosymbiomonas proteolyticus</name>
    <dbReference type="NCBI Taxonomy" id="2608984"/>
    <lineage>
        <taxon>Bacteria</taxon>
        <taxon>Bacillati</taxon>
        <taxon>Armatimonadota</taxon>
        <taxon>Armatimonadota incertae sedis</taxon>
        <taxon>Candidatus Nitrosymbiomonas</taxon>
    </lineage>
</organism>
<dbReference type="AlphaFoldDB" id="A0A809SAS0"/>
<dbReference type="CDD" id="cd04301">
    <property type="entry name" value="NAT_SF"/>
    <property type="match status" value="1"/>
</dbReference>
<dbReference type="Gene3D" id="3.40.630.30">
    <property type="match status" value="1"/>
</dbReference>
<name>A0A809SAS0_9BACT</name>
<evidence type="ECO:0000313" key="3">
    <source>
        <dbReference type="Proteomes" id="UP000662873"/>
    </source>
</evidence>
<evidence type="ECO:0000259" key="1">
    <source>
        <dbReference type="PROSITE" id="PS51186"/>
    </source>
</evidence>
<proteinExistence type="predicted"/>
<accession>A0A809SAS0</accession>
<dbReference type="PANTHER" id="PTHR42791">
    <property type="entry name" value="GNAT FAMILY ACETYLTRANSFERASE"/>
    <property type="match status" value="1"/>
</dbReference>
<dbReference type="Proteomes" id="UP000662873">
    <property type="component" value="Chromosome"/>
</dbReference>
<dbReference type="PANTHER" id="PTHR42791:SF1">
    <property type="entry name" value="N-ACETYLTRANSFERASE DOMAIN-CONTAINING PROTEIN"/>
    <property type="match status" value="1"/>
</dbReference>
<reference evidence="2" key="1">
    <citation type="journal article" name="DNA Res.">
        <title>The physiological potential of anammox bacteria as revealed by their core genome structure.</title>
        <authorList>
            <person name="Okubo T."/>
            <person name="Toyoda A."/>
            <person name="Fukuhara K."/>
            <person name="Uchiyama I."/>
            <person name="Harigaya Y."/>
            <person name="Kuroiwa M."/>
            <person name="Suzuki T."/>
            <person name="Murakami Y."/>
            <person name="Suwa Y."/>
            <person name="Takami H."/>
        </authorList>
    </citation>
    <scope>NUCLEOTIDE SEQUENCE</scope>
    <source>
        <strain evidence="2">317325-2</strain>
    </source>
</reference>
<evidence type="ECO:0000313" key="2">
    <source>
        <dbReference type="EMBL" id="BBO24511.1"/>
    </source>
</evidence>
<dbReference type="EMBL" id="AP021858">
    <property type="protein sequence ID" value="BBO24511.1"/>
    <property type="molecule type" value="Genomic_DNA"/>
</dbReference>
<dbReference type="Pfam" id="PF00583">
    <property type="entry name" value="Acetyltransf_1"/>
    <property type="match status" value="1"/>
</dbReference>
<dbReference type="GO" id="GO:0016747">
    <property type="term" value="F:acyltransferase activity, transferring groups other than amino-acyl groups"/>
    <property type="evidence" value="ECO:0007669"/>
    <property type="project" value="InterPro"/>
</dbReference>